<evidence type="ECO:0000256" key="5">
    <source>
        <dbReference type="ARBA" id="ARBA00023163"/>
    </source>
</evidence>
<dbReference type="STRING" id="1150368.SAMN02927921_01763"/>
<dbReference type="InterPro" id="IPR014284">
    <property type="entry name" value="RNA_pol_sigma-70_dom"/>
</dbReference>
<dbReference type="Pfam" id="PF08281">
    <property type="entry name" value="Sigma70_r4_2"/>
    <property type="match status" value="1"/>
</dbReference>
<evidence type="ECO:0000313" key="9">
    <source>
        <dbReference type="EMBL" id="SFW46581.1"/>
    </source>
</evidence>
<evidence type="ECO:0000259" key="8">
    <source>
        <dbReference type="Pfam" id="PF08281"/>
    </source>
</evidence>
<dbReference type="Gene3D" id="1.10.10.10">
    <property type="entry name" value="Winged helix-like DNA-binding domain superfamily/Winged helix DNA-binding domain"/>
    <property type="match status" value="1"/>
</dbReference>
<dbReference type="GO" id="GO:0003677">
    <property type="term" value="F:DNA binding"/>
    <property type="evidence" value="ECO:0007669"/>
    <property type="project" value="UniProtKB-KW"/>
</dbReference>
<evidence type="ECO:0000256" key="4">
    <source>
        <dbReference type="ARBA" id="ARBA00023125"/>
    </source>
</evidence>
<evidence type="ECO:0000256" key="3">
    <source>
        <dbReference type="ARBA" id="ARBA00023082"/>
    </source>
</evidence>
<evidence type="ECO:0000256" key="2">
    <source>
        <dbReference type="ARBA" id="ARBA00023015"/>
    </source>
</evidence>
<evidence type="ECO:0000256" key="6">
    <source>
        <dbReference type="RuleBase" id="RU000716"/>
    </source>
</evidence>
<comment type="similarity">
    <text evidence="1 6">Belongs to the sigma-70 factor family. ECF subfamily.</text>
</comment>
<dbReference type="InterPro" id="IPR007627">
    <property type="entry name" value="RNA_pol_sigma70_r2"/>
</dbReference>
<protein>
    <recommendedName>
        <fullName evidence="6">RNA polymerase sigma factor</fullName>
    </recommendedName>
</protein>
<evidence type="ECO:0000256" key="1">
    <source>
        <dbReference type="ARBA" id="ARBA00010641"/>
    </source>
</evidence>
<dbReference type="CDD" id="cd06171">
    <property type="entry name" value="Sigma70_r4"/>
    <property type="match status" value="1"/>
</dbReference>
<dbReference type="RefSeq" id="WP_072316998.1">
    <property type="nucleotide sequence ID" value="NZ_FPJE01000008.1"/>
</dbReference>
<feature type="domain" description="RNA polymerase sigma-70 region 2" evidence="7">
    <location>
        <begin position="24"/>
        <end position="87"/>
    </location>
</feature>
<sequence>MAHIPDSVLVKRLSESDEKAFTALYYRYTDKIRNFLAKLRLDFHTDDIIQETFITVWRKRKEIDASLNFSAYLFTISRNLALKSLKQELYTSISESDISFDTEDEESFRIRETFYRALEASIEKLPERPRQVLILKRIKGRSTEEIALELGISKSTVENHMNRALAVLKEELSGFSAVGVLLLEICFS</sequence>
<dbReference type="Gene3D" id="1.10.1740.10">
    <property type="match status" value="1"/>
</dbReference>
<dbReference type="AlphaFoldDB" id="A0A1K1PGK6"/>
<dbReference type="PANTHER" id="PTHR43133">
    <property type="entry name" value="RNA POLYMERASE ECF-TYPE SIGMA FACTO"/>
    <property type="match status" value="1"/>
</dbReference>
<dbReference type="PROSITE" id="PS01063">
    <property type="entry name" value="SIGMA70_ECF"/>
    <property type="match status" value="1"/>
</dbReference>
<dbReference type="SUPFAM" id="SSF88659">
    <property type="entry name" value="Sigma3 and sigma4 domains of RNA polymerase sigma factors"/>
    <property type="match status" value="1"/>
</dbReference>
<dbReference type="Proteomes" id="UP000182248">
    <property type="component" value="Unassembled WGS sequence"/>
</dbReference>
<keyword evidence="4 6" id="KW-0238">DNA-binding</keyword>
<dbReference type="InterPro" id="IPR013325">
    <property type="entry name" value="RNA_pol_sigma_r2"/>
</dbReference>
<dbReference type="InterPro" id="IPR013249">
    <property type="entry name" value="RNA_pol_sigma70_r4_t2"/>
</dbReference>
<evidence type="ECO:0000313" key="10">
    <source>
        <dbReference type="Proteomes" id="UP000182248"/>
    </source>
</evidence>
<reference evidence="9 10" key="1">
    <citation type="submission" date="2016-11" db="EMBL/GenBank/DDBJ databases">
        <authorList>
            <person name="Jaros S."/>
            <person name="Januszkiewicz K."/>
            <person name="Wedrychowicz H."/>
        </authorList>
    </citation>
    <scope>NUCLEOTIDE SEQUENCE [LARGE SCALE GENOMIC DNA]</scope>
    <source>
        <strain evidence="9 10">CGMCC 1.12145</strain>
    </source>
</reference>
<dbReference type="OrthoDB" id="1163416at2"/>
<dbReference type="GO" id="GO:0016987">
    <property type="term" value="F:sigma factor activity"/>
    <property type="evidence" value="ECO:0007669"/>
    <property type="project" value="UniProtKB-KW"/>
</dbReference>
<dbReference type="PANTHER" id="PTHR43133:SF46">
    <property type="entry name" value="RNA POLYMERASE SIGMA-70 FACTOR ECF SUBFAMILY"/>
    <property type="match status" value="1"/>
</dbReference>
<keyword evidence="10" id="KW-1185">Reference proteome</keyword>
<dbReference type="EMBL" id="FPJE01000008">
    <property type="protein sequence ID" value="SFW46581.1"/>
    <property type="molecule type" value="Genomic_DNA"/>
</dbReference>
<dbReference type="Pfam" id="PF04542">
    <property type="entry name" value="Sigma70_r2"/>
    <property type="match status" value="1"/>
</dbReference>
<keyword evidence="5 6" id="KW-0804">Transcription</keyword>
<evidence type="ECO:0000259" key="7">
    <source>
        <dbReference type="Pfam" id="PF04542"/>
    </source>
</evidence>
<keyword evidence="2 6" id="KW-0805">Transcription regulation</keyword>
<name>A0A1K1PGK6_9FLAO</name>
<dbReference type="NCBIfam" id="TIGR02937">
    <property type="entry name" value="sigma70-ECF"/>
    <property type="match status" value="1"/>
</dbReference>
<proteinExistence type="inferred from homology"/>
<dbReference type="InterPro" id="IPR013324">
    <property type="entry name" value="RNA_pol_sigma_r3/r4-like"/>
</dbReference>
<dbReference type="SUPFAM" id="SSF88946">
    <property type="entry name" value="Sigma2 domain of RNA polymerase sigma factors"/>
    <property type="match status" value="1"/>
</dbReference>
<feature type="domain" description="RNA polymerase sigma factor 70 region 4 type 2" evidence="8">
    <location>
        <begin position="116"/>
        <end position="166"/>
    </location>
</feature>
<keyword evidence="3 6" id="KW-0731">Sigma factor</keyword>
<gene>
    <name evidence="9" type="ORF">SAMN02927921_01763</name>
</gene>
<dbReference type="InterPro" id="IPR036388">
    <property type="entry name" value="WH-like_DNA-bd_sf"/>
</dbReference>
<organism evidence="9 10">
    <name type="scientific">Sinomicrobium oceani</name>
    <dbReference type="NCBI Taxonomy" id="1150368"/>
    <lineage>
        <taxon>Bacteria</taxon>
        <taxon>Pseudomonadati</taxon>
        <taxon>Bacteroidota</taxon>
        <taxon>Flavobacteriia</taxon>
        <taxon>Flavobacteriales</taxon>
        <taxon>Flavobacteriaceae</taxon>
        <taxon>Sinomicrobium</taxon>
    </lineage>
</organism>
<dbReference type="GO" id="GO:0006352">
    <property type="term" value="P:DNA-templated transcription initiation"/>
    <property type="evidence" value="ECO:0007669"/>
    <property type="project" value="InterPro"/>
</dbReference>
<accession>A0A1K1PGK6</accession>
<dbReference type="InterPro" id="IPR000838">
    <property type="entry name" value="RNA_pol_sigma70_ECF_CS"/>
</dbReference>
<dbReference type="InterPro" id="IPR039425">
    <property type="entry name" value="RNA_pol_sigma-70-like"/>
</dbReference>